<accession>A0A0D9VFN3</accession>
<protein>
    <submittedName>
        <fullName evidence="2">Uncharacterized protein</fullName>
    </submittedName>
</protein>
<reference evidence="2" key="3">
    <citation type="submission" date="2015-04" db="UniProtKB">
        <authorList>
            <consortium name="EnsemblPlants"/>
        </authorList>
    </citation>
    <scope>IDENTIFICATION</scope>
</reference>
<keyword evidence="3" id="KW-1185">Reference proteome</keyword>
<dbReference type="Gramene" id="LPERR02G12530.1">
    <property type="protein sequence ID" value="LPERR02G12530.1"/>
    <property type="gene ID" value="LPERR02G12530"/>
</dbReference>
<evidence type="ECO:0000256" key="1">
    <source>
        <dbReference type="SAM" id="MobiDB-lite"/>
    </source>
</evidence>
<reference evidence="3" key="2">
    <citation type="submission" date="2013-12" db="EMBL/GenBank/DDBJ databases">
        <authorList>
            <person name="Yu Y."/>
            <person name="Lee S."/>
            <person name="de Baynast K."/>
            <person name="Wissotski M."/>
            <person name="Liu L."/>
            <person name="Talag J."/>
            <person name="Goicoechea J."/>
            <person name="Angelova A."/>
            <person name="Jetty R."/>
            <person name="Kudrna D."/>
            <person name="Golser W."/>
            <person name="Rivera L."/>
            <person name="Zhang J."/>
            <person name="Wing R."/>
        </authorList>
    </citation>
    <scope>NUCLEOTIDE SEQUENCE</scope>
</reference>
<feature type="region of interest" description="Disordered" evidence="1">
    <location>
        <begin position="1"/>
        <end position="21"/>
    </location>
</feature>
<dbReference type="AlphaFoldDB" id="A0A0D9VFN3"/>
<organism evidence="2 3">
    <name type="scientific">Leersia perrieri</name>
    <dbReference type="NCBI Taxonomy" id="77586"/>
    <lineage>
        <taxon>Eukaryota</taxon>
        <taxon>Viridiplantae</taxon>
        <taxon>Streptophyta</taxon>
        <taxon>Embryophyta</taxon>
        <taxon>Tracheophyta</taxon>
        <taxon>Spermatophyta</taxon>
        <taxon>Magnoliopsida</taxon>
        <taxon>Liliopsida</taxon>
        <taxon>Poales</taxon>
        <taxon>Poaceae</taxon>
        <taxon>BOP clade</taxon>
        <taxon>Oryzoideae</taxon>
        <taxon>Oryzeae</taxon>
        <taxon>Oryzinae</taxon>
        <taxon>Leersia</taxon>
    </lineage>
</organism>
<proteinExistence type="predicted"/>
<evidence type="ECO:0000313" key="2">
    <source>
        <dbReference type="EnsemblPlants" id="LPERR02G12530.1"/>
    </source>
</evidence>
<sequence length="76" mass="8578">MGASRSGTGSPHHRRLDCSLGPATARRPRWIGCTGLSVLDRQRLLRAARRRGAEGEGRRREKCSSQQEILTERRDH</sequence>
<feature type="compositionally biased region" description="Basic and acidic residues" evidence="1">
    <location>
        <begin position="51"/>
        <end position="63"/>
    </location>
</feature>
<dbReference type="HOGENOM" id="CLU_2658032_0_0_1"/>
<dbReference type="EnsemblPlants" id="LPERR02G12530.1">
    <property type="protein sequence ID" value="LPERR02G12530.1"/>
    <property type="gene ID" value="LPERR02G12530"/>
</dbReference>
<dbReference type="Proteomes" id="UP000032180">
    <property type="component" value="Chromosome 2"/>
</dbReference>
<name>A0A0D9VFN3_9ORYZ</name>
<reference evidence="2 3" key="1">
    <citation type="submission" date="2012-08" db="EMBL/GenBank/DDBJ databases">
        <title>Oryza genome evolution.</title>
        <authorList>
            <person name="Wing R.A."/>
        </authorList>
    </citation>
    <scope>NUCLEOTIDE SEQUENCE</scope>
</reference>
<evidence type="ECO:0000313" key="3">
    <source>
        <dbReference type="Proteomes" id="UP000032180"/>
    </source>
</evidence>
<feature type="region of interest" description="Disordered" evidence="1">
    <location>
        <begin position="49"/>
        <end position="76"/>
    </location>
</feature>